<feature type="non-terminal residue" evidence="2">
    <location>
        <position position="1"/>
    </location>
</feature>
<evidence type="ECO:0000313" key="2">
    <source>
        <dbReference type="EMBL" id="KAK7065707.1"/>
    </source>
</evidence>
<proteinExistence type="predicted"/>
<sequence length="110" mass="12173">NVTKVNKFHAGKTSRHLEQDNDQTFRRVMLMKPFMKEGRLDRNDTSVMITIFEGKQRGVDGVQESVSGNAAIIDSPLKARSALGQKDITSSRYHLPLTGIKAPTGQTQSS</sequence>
<keyword evidence="3" id="KW-1185">Reference proteome</keyword>
<evidence type="ECO:0000256" key="1">
    <source>
        <dbReference type="SAM" id="MobiDB-lite"/>
    </source>
</evidence>
<dbReference type="Proteomes" id="UP001381693">
    <property type="component" value="Unassembled WGS sequence"/>
</dbReference>
<dbReference type="EMBL" id="JAXCGZ010020046">
    <property type="protein sequence ID" value="KAK7065707.1"/>
    <property type="molecule type" value="Genomic_DNA"/>
</dbReference>
<dbReference type="AlphaFoldDB" id="A0AAN9A0Y6"/>
<comment type="caution">
    <text evidence="2">The sequence shown here is derived from an EMBL/GenBank/DDBJ whole genome shotgun (WGS) entry which is preliminary data.</text>
</comment>
<name>A0AAN9A0Y6_HALRR</name>
<reference evidence="2 3" key="1">
    <citation type="submission" date="2023-11" db="EMBL/GenBank/DDBJ databases">
        <title>Halocaridina rubra genome assembly.</title>
        <authorList>
            <person name="Smith C."/>
        </authorList>
    </citation>
    <scope>NUCLEOTIDE SEQUENCE [LARGE SCALE GENOMIC DNA]</scope>
    <source>
        <strain evidence="2">EP-1</strain>
        <tissue evidence="2">Whole</tissue>
    </source>
</reference>
<accession>A0AAN9A0Y6</accession>
<gene>
    <name evidence="2" type="ORF">SK128_021811</name>
</gene>
<organism evidence="2 3">
    <name type="scientific">Halocaridina rubra</name>
    <name type="common">Hawaiian red shrimp</name>
    <dbReference type="NCBI Taxonomy" id="373956"/>
    <lineage>
        <taxon>Eukaryota</taxon>
        <taxon>Metazoa</taxon>
        <taxon>Ecdysozoa</taxon>
        <taxon>Arthropoda</taxon>
        <taxon>Crustacea</taxon>
        <taxon>Multicrustacea</taxon>
        <taxon>Malacostraca</taxon>
        <taxon>Eumalacostraca</taxon>
        <taxon>Eucarida</taxon>
        <taxon>Decapoda</taxon>
        <taxon>Pleocyemata</taxon>
        <taxon>Caridea</taxon>
        <taxon>Atyoidea</taxon>
        <taxon>Atyidae</taxon>
        <taxon>Halocaridina</taxon>
    </lineage>
</organism>
<feature type="region of interest" description="Disordered" evidence="1">
    <location>
        <begin position="1"/>
        <end position="20"/>
    </location>
</feature>
<protein>
    <submittedName>
        <fullName evidence="2">Uncharacterized protein</fullName>
    </submittedName>
</protein>
<feature type="compositionally biased region" description="Basic residues" evidence="1">
    <location>
        <begin position="1"/>
        <end position="14"/>
    </location>
</feature>
<evidence type="ECO:0000313" key="3">
    <source>
        <dbReference type="Proteomes" id="UP001381693"/>
    </source>
</evidence>